<organism evidence="6">
    <name type="scientific">uncultured Campylobacterales bacterium</name>
    <dbReference type="NCBI Taxonomy" id="352960"/>
    <lineage>
        <taxon>Bacteria</taxon>
        <taxon>Pseudomonadati</taxon>
        <taxon>Campylobacterota</taxon>
        <taxon>Epsilonproteobacteria</taxon>
        <taxon>Campylobacterales</taxon>
        <taxon>environmental samples</taxon>
    </lineage>
</organism>
<feature type="domain" description="ABC transporter" evidence="5">
    <location>
        <begin position="11"/>
        <end position="251"/>
    </location>
</feature>
<evidence type="ECO:0000256" key="4">
    <source>
        <dbReference type="ARBA" id="ARBA00022840"/>
    </source>
</evidence>
<dbReference type="Gene3D" id="3.40.50.300">
    <property type="entry name" value="P-loop containing nucleotide triphosphate hydrolases"/>
    <property type="match status" value="1"/>
</dbReference>
<evidence type="ECO:0000256" key="3">
    <source>
        <dbReference type="ARBA" id="ARBA00022741"/>
    </source>
</evidence>
<proteinExistence type="inferred from homology"/>
<accession>A0A6S6T562</accession>
<keyword evidence="4 6" id="KW-0067">ATP-binding</keyword>
<evidence type="ECO:0000313" key="6">
    <source>
        <dbReference type="EMBL" id="CAA6811847.1"/>
    </source>
</evidence>
<reference evidence="6" key="1">
    <citation type="submission" date="2020-01" db="EMBL/GenBank/DDBJ databases">
        <authorList>
            <person name="Meier V. D."/>
            <person name="Meier V D."/>
        </authorList>
    </citation>
    <scope>NUCLEOTIDE SEQUENCE</scope>
    <source>
        <strain evidence="6">HLG_WM_MAG_12</strain>
    </source>
</reference>
<dbReference type="Pfam" id="PF00005">
    <property type="entry name" value="ABC_tran"/>
    <property type="match status" value="1"/>
</dbReference>
<protein>
    <submittedName>
        <fullName evidence="6">ABC transporter ATP-binding protein</fullName>
    </submittedName>
</protein>
<keyword evidence="2" id="KW-0813">Transport</keyword>
<evidence type="ECO:0000256" key="1">
    <source>
        <dbReference type="ARBA" id="ARBA00005417"/>
    </source>
</evidence>
<evidence type="ECO:0000256" key="2">
    <source>
        <dbReference type="ARBA" id="ARBA00022448"/>
    </source>
</evidence>
<dbReference type="InterPro" id="IPR003439">
    <property type="entry name" value="ABC_transporter-like_ATP-bd"/>
</dbReference>
<dbReference type="AlphaFoldDB" id="A0A6S6T562"/>
<dbReference type="GO" id="GO:0016887">
    <property type="term" value="F:ATP hydrolysis activity"/>
    <property type="evidence" value="ECO:0007669"/>
    <property type="project" value="InterPro"/>
</dbReference>
<dbReference type="InterPro" id="IPR027417">
    <property type="entry name" value="P-loop_NTPase"/>
</dbReference>
<dbReference type="EMBL" id="CACVAW010000044">
    <property type="protein sequence ID" value="CAA6811847.1"/>
    <property type="molecule type" value="Genomic_DNA"/>
</dbReference>
<dbReference type="InterPro" id="IPR050153">
    <property type="entry name" value="Metal_Ion_Import_ABC"/>
</dbReference>
<comment type="similarity">
    <text evidence="1">Belongs to the ABC transporter superfamily.</text>
</comment>
<dbReference type="SUPFAM" id="SSF52540">
    <property type="entry name" value="P-loop containing nucleoside triphosphate hydrolases"/>
    <property type="match status" value="1"/>
</dbReference>
<sequence length="268" mass="30043">MLEVFYIKPLIELKNIDISINNQKILSNISINIQKNESLAIVGPNGAGKSTLIKLICGELYPNIKENSSINIFGKTKWNIWELKTHLGIITNELHFTYKNQVNNTGYEVILSGFFSSIGLHQEISNDMKTKTSKIIEFLNIKNLTNKKIAEMSTGEARKILVARALINDPEVLILDEPTVGLDLVAQKDFLTLIQKLVSNGKTIILITHHLEEIFPEINKTALLKNGTITHLGDTKDIITSKNLSQLYNTNVKVTKTNNTYQALIDNS</sequence>
<dbReference type="SMART" id="SM00382">
    <property type="entry name" value="AAA"/>
    <property type="match status" value="1"/>
</dbReference>
<dbReference type="PROSITE" id="PS50893">
    <property type="entry name" value="ABC_TRANSPORTER_2"/>
    <property type="match status" value="1"/>
</dbReference>
<name>A0A6S6T562_9BACT</name>
<dbReference type="PANTHER" id="PTHR42734:SF17">
    <property type="entry name" value="METAL TRANSPORT SYSTEM ATP-BINDING PROTEIN TM_0124-RELATED"/>
    <property type="match status" value="1"/>
</dbReference>
<dbReference type="PANTHER" id="PTHR42734">
    <property type="entry name" value="METAL TRANSPORT SYSTEM ATP-BINDING PROTEIN TM_0124-RELATED"/>
    <property type="match status" value="1"/>
</dbReference>
<gene>
    <name evidence="6" type="ORF">HELGO_WM6477</name>
</gene>
<keyword evidence="3" id="KW-0547">Nucleotide-binding</keyword>
<evidence type="ECO:0000259" key="5">
    <source>
        <dbReference type="PROSITE" id="PS50893"/>
    </source>
</evidence>
<dbReference type="GO" id="GO:0005524">
    <property type="term" value="F:ATP binding"/>
    <property type="evidence" value="ECO:0007669"/>
    <property type="project" value="UniProtKB-KW"/>
</dbReference>
<dbReference type="InterPro" id="IPR003593">
    <property type="entry name" value="AAA+_ATPase"/>
</dbReference>